<evidence type="ECO:0000313" key="2">
    <source>
        <dbReference type="EMBL" id="KAK6984913.1"/>
    </source>
</evidence>
<evidence type="ECO:0000313" key="3">
    <source>
        <dbReference type="Proteomes" id="UP001362999"/>
    </source>
</evidence>
<name>A0AAV9ZL39_9AGAR</name>
<proteinExistence type="predicted"/>
<feature type="compositionally biased region" description="Low complexity" evidence="1">
    <location>
        <begin position="1"/>
        <end position="22"/>
    </location>
</feature>
<protein>
    <submittedName>
        <fullName evidence="2">Uncharacterized protein</fullName>
    </submittedName>
</protein>
<dbReference type="Proteomes" id="UP001362999">
    <property type="component" value="Unassembled WGS sequence"/>
</dbReference>
<comment type="caution">
    <text evidence="2">The sequence shown here is derived from an EMBL/GenBank/DDBJ whole genome shotgun (WGS) entry which is preliminary data.</text>
</comment>
<reference evidence="2 3" key="1">
    <citation type="journal article" date="2024" name="J Genomics">
        <title>Draft genome sequencing and assembly of Favolaschia claudopus CIRM-BRFM 2984 isolated from oak limbs.</title>
        <authorList>
            <person name="Navarro D."/>
            <person name="Drula E."/>
            <person name="Chaduli D."/>
            <person name="Cazenave R."/>
            <person name="Ahrendt S."/>
            <person name="Wang J."/>
            <person name="Lipzen A."/>
            <person name="Daum C."/>
            <person name="Barry K."/>
            <person name="Grigoriev I.V."/>
            <person name="Favel A."/>
            <person name="Rosso M.N."/>
            <person name="Martin F."/>
        </authorList>
    </citation>
    <scope>NUCLEOTIDE SEQUENCE [LARGE SCALE GENOMIC DNA]</scope>
    <source>
        <strain evidence="2 3">CIRM-BRFM 2984</strain>
    </source>
</reference>
<gene>
    <name evidence="2" type="ORF">R3P38DRAFT_3450823</name>
</gene>
<sequence>MAPTPTSWTTTASTTSHSHCPPIDNSHGERGDRRWPASSESASTPILALGGVWRHTPPPLPVVTAFFFLNVTRVAKVYTGGGAVAYWVVCIPAHAALQRANDEDQDDGGYSPGTTLRIAAASPLRPPNTTPDDIPRYPTHVKCATEPVPFLHGSISHLTSSTPVIPASHRRPLPPPHKLDCYDEHGVGFAQILAADRDASTKHKREDHHPLTRLILIHPLRRSSRRYPASPAPAPRLPLPPPSDHDPRSMPHQRTTSTPSPLHAASPSTPFFDFQDDISSRAPPTAAAADADAVMEVALVDHDAGGVGSLASLCRAHLAAAANRSICIGMGWRGRNRI</sequence>
<feature type="compositionally biased region" description="Pro residues" evidence="1">
    <location>
        <begin position="230"/>
        <end position="242"/>
    </location>
</feature>
<organism evidence="2 3">
    <name type="scientific">Favolaschia claudopus</name>
    <dbReference type="NCBI Taxonomy" id="2862362"/>
    <lineage>
        <taxon>Eukaryota</taxon>
        <taxon>Fungi</taxon>
        <taxon>Dikarya</taxon>
        <taxon>Basidiomycota</taxon>
        <taxon>Agaricomycotina</taxon>
        <taxon>Agaricomycetes</taxon>
        <taxon>Agaricomycetidae</taxon>
        <taxon>Agaricales</taxon>
        <taxon>Marasmiineae</taxon>
        <taxon>Mycenaceae</taxon>
        <taxon>Favolaschia</taxon>
    </lineage>
</organism>
<dbReference type="EMBL" id="JAWWNJ010000133">
    <property type="protein sequence ID" value="KAK6984913.1"/>
    <property type="molecule type" value="Genomic_DNA"/>
</dbReference>
<feature type="region of interest" description="Disordered" evidence="1">
    <location>
        <begin position="1"/>
        <end position="39"/>
    </location>
</feature>
<accession>A0AAV9ZL39</accession>
<feature type="compositionally biased region" description="Basic and acidic residues" evidence="1">
    <location>
        <begin position="26"/>
        <end position="35"/>
    </location>
</feature>
<evidence type="ECO:0000256" key="1">
    <source>
        <dbReference type="SAM" id="MobiDB-lite"/>
    </source>
</evidence>
<keyword evidence="3" id="KW-1185">Reference proteome</keyword>
<dbReference type="AlphaFoldDB" id="A0AAV9ZL39"/>
<feature type="region of interest" description="Disordered" evidence="1">
    <location>
        <begin position="222"/>
        <end position="270"/>
    </location>
</feature>